<dbReference type="Pfam" id="PF00059">
    <property type="entry name" value="Lectin_C"/>
    <property type="match status" value="1"/>
</dbReference>
<dbReference type="OrthoDB" id="6051775at2759"/>
<organism evidence="2 3">
    <name type="scientific">Owenia fusiformis</name>
    <name type="common">Polychaete worm</name>
    <dbReference type="NCBI Taxonomy" id="6347"/>
    <lineage>
        <taxon>Eukaryota</taxon>
        <taxon>Metazoa</taxon>
        <taxon>Spiralia</taxon>
        <taxon>Lophotrochozoa</taxon>
        <taxon>Annelida</taxon>
        <taxon>Polychaeta</taxon>
        <taxon>Sedentaria</taxon>
        <taxon>Canalipalpata</taxon>
        <taxon>Sabellida</taxon>
        <taxon>Oweniida</taxon>
        <taxon>Oweniidae</taxon>
        <taxon>Owenia</taxon>
    </lineage>
</organism>
<dbReference type="InterPro" id="IPR016186">
    <property type="entry name" value="C-type_lectin-like/link_sf"/>
</dbReference>
<dbReference type="InterPro" id="IPR016187">
    <property type="entry name" value="CTDL_fold"/>
</dbReference>
<feature type="domain" description="C-type lectin" evidence="1">
    <location>
        <begin position="1"/>
        <end position="122"/>
    </location>
</feature>
<dbReference type="PANTHER" id="PTHR22803">
    <property type="entry name" value="MANNOSE, PHOSPHOLIPASE, LECTIN RECEPTOR RELATED"/>
    <property type="match status" value="1"/>
</dbReference>
<dbReference type="EMBL" id="CAIIXF020000011">
    <property type="protein sequence ID" value="CAH1799080.1"/>
    <property type="molecule type" value="Genomic_DNA"/>
</dbReference>
<protein>
    <recommendedName>
        <fullName evidence="1">C-type lectin domain-containing protein</fullName>
    </recommendedName>
</protein>
<proteinExistence type="predicted"/>
<gene>
    <name evidence="2" type="ORF">OFUS_LOCUS23135</name>
</gene>
<name>A0A8S4PYV6_OWEFU</name>
<dbReference type="PROSITE" id="PS50041">
    <property type="entry name" value="C_TYPE_LECTIN_2"/>
    <property type="match status" value="1"/>
</dbReference>
<dbReference type="Gene3D" id="3.10.100.10">
    <property type="entry name" value="Mannose-Binding Protein A, subunit A"/>
    <property type="match status" value="1"/>
</dbReference>
<keyword evidence="3" id="KW-1185">Reference proteome</keyword>
<comment type="caution">
    <text evidence="2">The sequence shown here is derived from an EMBL/GenBank/DDBJ whole genome shotgun (WGS) entry which is preliminary data.</text>
</comment>
<dbReference type="AlphaFoldDB" id="A0A8S4PYV6"/>
<dbReference type="SUPFAM" id="SSF56436">
    <property type="entry name" value="C-type lectin-like"/>
    <property type="match status" value="1"/>
</dbReference>
<dbReference type="InterPro" id="IPR001304">
    <property type="entry name" value="C-type_lectin-like"/>
</dbReference>
<dbReference type="Proteomes" id="UP000749559">
    <property type="component" value="Unassembled WGS sequence"/>
</dbReference>
<feature type="non-terminal residue" evidence="2">
    <location>
        <position position="122"/>
    </location>
</feature>
<dbReference type="CDD" id="cd00037">
    <property type="entry name" value="CLECT"/>
    <property type="match status" value="1"/>
</dbReference>
<evidence type="ECO:0000313" key="3">
    <source>
        <dbReference type="Proteomes" id="UP000749559"/>
    </source>
</evidence>
<dbReference type="InterPro" id="IPR050111">
    <property type="entry name" value="C-type_lectin/snaclec_domain"/>
</dbReference>
<evidence type="ECO:0000313" key="2">
    <source>
        <dbReference type="EMBL" id="CAH1799080.1"/>
    </source>
</evidence>
<evidence type="ECO:0000259" key="1">
    <source>
        <dbReference type="PROSITE" id="PS50041"/>
    </source>
</evidence>
<reference evidence="2" key="1">
    <citation type="submission" date="2022-03" db="EMBL/GenBank/DDBJ databases">
        <authorList>
            <person name="Martin C."/>
        </authorList>
    </citation>
    <scope>NUCLEOTIDE SEQUENCE</scope>
</reference>
<feature type="non-terminal residue" evidence="2">
    <location>
        <position position="1"/>
    </location>
</feature>
<accession>A0A8S4PYV6</accession>
<sequence length="122" mass="13916">FEYTRMVTWWEANIACVNLNAHLAAIESEAEQNYLNLRINSFGYKKRGGMTRHLWIGGNNLAGGGWKWAAAGLGFTSKPMEYTYWRSGQPDYSDNTKNCVYIDGRPDTYTNTWNNINCACDL</sequence>
<dbReference type="SMART" id="SM00034">
    <property type="entry name" value="CLECT"/>
    <property type="match status" value="1"/>
</dbReference>